<dbReference type="Gene3D" id="3.20.20.80">
    <property type="entry name" value="Glycosidases"/>
    <property type="match status" value="1"/>
</dbReference>
<dbReference type="PANTHER" id="PTHR14363">
    <property type="entry name" value="HEPARANASE-RELATED"/>
    <property type="match status" value="1"/>
</dbReference>
<dbReference type="AlphaFoldDB" id="A0A426YV42"/>
<protein>
    <submittedName>
        <fullName evidence="2">Uncharacterized protein</fullName>
    </submittedName>
</protein>
<dbReference type="PANTHER" id="PTHR14363:SF21">
    <property type="entry name" value="HEPARANASE-LIKE PROTEIN 1"/>
    <property type="match status" value="1"/>
</dbReference>
<dbReference type="GO" id="GO:0009505">
    <property type="term" value="C:plant-type cell wall"/>
    <property type="evidence" value="ECO:0007669"/>
    <property type="project" value="TreeGrafter"/>
</dbReference>
<gene>
    <name evidence="2" type="ORF">B296_00017588</name>
</gene>
<dbReference type="Proteomes" id="UP000287651">
    <property type="component" value="Unassembled WGS sequence"/>
</dbReference>
<dbReference type="InterPro" id="IPR005199">
    <property type="entry name" value="Glyco_hydro_79"/>
</dbReference>
<organism evidence="2 3">
    <name type="scientific">Ensete ventricosum</name>
    <name type="common">Abyssinian banana</name>
    <name type="synonym">Musa ensete</name>
    <dbReference type="NCBI Taxonomy" id="4639"/>
    <lineage>
        <taxon>Eukaryota</taxon>
        <taxon>Viridiplantae</taxon>
        <taxon>Streptophyta</taxon>
        <taxon>Embryophyta</taxon>
        <taxon>Tracheophyta</taxon>
        <taxon>Spermatophyta</taxon>
        <taxon>Magnoliopsida</taxon>
        <taxon>Liliopsida</taxon>
        <taxon>Zingiberales</taxon>
        <taxon>Musaceae</taxon>
        <taxon>Ensete</taxon>
    </lineage>
</organism>
<evidence type="ECO:0000256" key="1">
    <source>
        <dbReference type="ARBA" id="ARBA00009800"/>
    </source>
</evidence>
<comment type="caution">
    <text evidence="2">The sequence shown here is derived from an EMBL/GenBank/DDBJ whole genome shotgun (WGS) entry which is preliminary data.</text>
</comment>
<dbReference type="InterPro" id="IPR017853">
    <property type="entry name" value="GH"/>
</dbReference>
<accession>A0A426YV42</accession>
<dbReference type="GO" id="GO:0004566">
    <property type="term" value="F:beta-glucuronidase activity"/>
    <property type="evidence" value="ECO:0007669"/>
    <property type="project" value="TreeGrafter"/>
</dbReference>
<proteinExistence type="inferred from homology"/>
<evidence type="ECO:0000313" key="2">
    <source>
        <dbReference type="EMBL" id="RRT55607.1"/>
    </source>
</evidence>
<dbReference type="GO" id="GO:0016020">
    <property type="term" value="C:membrane"/>
    <property type="evidence" value="ECO:0007669"/>
    <property type="project" value="InterPro"/>
</dbReference>
<comment type="similarity">
    <text evidence="1">Belongs to the glycosyl hydrolase 79 family.</text>
</comment>
<dbReference type="SUPFAM" id="SSF51445">
    <property type="entry name" value="(Trans)glycosidases"/>
    <property type="match status" value="1"/>
</dbReference>
<evidence type="ECO:0000313" key="3">
    <source>
        <dbReference type="Proteomes" id="UP000287651"/>
    </source>
</evidence>
<dbReference type="EMBL" id="AMZH03010009">
    <property type="protein sequence ID" value="RRT55607.1"/>
    <property type="molecule type" value="Genomic_DNA"/>
</dbReference>
<sequence length="399" mass="44096">MSSDDFTCRDSLEKPGRIREALIKRKGCAFGTRKKLFLFVRGFLLVSPDSCVAAGLVRALSEESPDVTLIVKGSDLAAETDDTFVCATLDWWPPDKAIITFGLNALRGRHRVHNGMWAGDWNSTNARDFIEYTISKGYQVDSWEFGKSFPILFFRQEKSNQPKLKGGLLDASGNELSGRGVGARVGSEQYAKDLVGLRALLKELYEDSNTQPLLVAPGGFFDQQWYAQLLQDSGLGVVNVMTHHIYNLGGGECRNFHATLQTKDLFDTIQAGISLVLINLNDATKFSVTVRNDLNVILVEGEGIRKDNSFIHGLKRTFSWVGKKASDESEKREEYHLTGKDDNHLSRTVLLNGTPLELTDDGDIPPLDPVHVPTNSPLDVAPLSVAFVVFPNFEAQACT</sequence>
<name>A0A426YV42_ENSVE</name>
<dbReference type="Pfam" id="PF03662">
    <property type="entry name" value="Glyco_hydro_79n"/>
    <property type="match status" value="3"/>
</dbReference>
<reference evidence="2 3" key="1">
    <citation type="journal article" date="2014" name="Agronomy (Basel)">
        <title>A Draft Genome Sequence for Ensete ventricosum, the Drought-Tolerant Tree Against Hunger.</title>
        <authorList>
            <person name="Harrison J."/>
            <person name="Moore K.A."/>
            <person name="Paszkiewicz K."/>
            <person name="Jones T."/>
            <person name="Grant M."/>
            <person name="Ambacheew D."/>
            <person name="Muzemil S."/>
            <person name="Studholme D.J."/>
        </authorList>
    </citation>
    <scope>NUCLEOTIDE SEQUENCE [LARGE SCALE GENOMIC DNA]</scope>
</reference>